<protein>
    <submittedName>
        <fullName evidence="2">Phytoene desaturase family protein</fullName>
    </submittedName>
</protein>
<organism evidence="2 3">
    <name type="scientific">Ohtaekwangia kribbensis</name>
    <dbReference type="NCBI Taxonomy" id="688913"/>
    <lineage>
        <taxon>Bacteria</taxon>
        <taxon>Pseudomonadati</taxon>
        <taxon>Bacteroidota</taxon>
        <taxon>Cytophagia</taxon>
        <taxon>Cytophagales</taxon>
        <taxon>Fulvivirgaceae</taxon>
        <taxon>Ohtaekwangia</taxon>
    </lineage>
</organism>
<accession>A0ABW3KBG4</accession>
<keyword evidence="3" id="KW-1185">Reference proteome</keyword>
<evidence type="ECO:0000259" key="1">
    <source>
        <dbReference type="Pfam" id="PF01593"/>
    </source>
</evidence>
<dbReference type="Gene3D" id="3.50.50.60">
    <property type="entry name" value="FAD/NAD(P)-binding domain"/>
    <property type="match status" value="1"/>
</dbReference>
<feature type="domain" description="Amine oxidase" evidence="1">
    <location>
        <begin position="220"/>
        <end position="489"/>
    </location>
</feature>
<name>A0ABW3KBG4_9BACT</name>
<sequence>MTTPTYDVAIIGSGIAGMATALRLQAKGFSTVILEAHGQPGGCAGFFKRKGFAFDVGATTLVDFGATGVGGELFTSTNIPFPEADLLDYKLWLPDREVVMYHDKTLWNAERLAKFGNTPNHIAFWKFLDHIASVFWNASRNGIKLPLQSIYDVLQAMRAVGVQNIFMARYLHWTLLDAMKKFNLQNDVPLRNALGMLVEDTVHSTIDKAPLINAALGITIRGAGLQRAQGGMKGLWEHFTMHYKRLGGRLVVGNKVSEVSTIDAVFYLRGSKGIFQARKVVSAIPAEATYRIVPDTIQKRLDSFVKRDAKSLGGAIVVFLGVPEEEVINQPITHHQLLQSYNEPFGNGNNMFISVSSSGDIKSAPAGYRAVMLSTHCPIQEWEGLTDEAYEAKKESIGNHLLSLARRVYPDLGRNAVVYEVGTPRTYHKYTGRPQGAVGGVRQTFENSNLNALPHNIGVPNFWLAGDSTWPGLGTVACILGSRIVADQVSG</sequence>
<dbReference type="InterPro" id="IPR036188">
    <property type="entry name" value="FAD/NAD-bd_sf"/>
</dbReference>
<dbReference type="EMBL" id="JBHTKA010000015">
    <property type="protein sequence ID" value="MFD1003295.1"/>
    <property type="molecule type" value="Genomic_DNA"/>
</dbReference>
<gene>
    <name evidence="2" type="ORF">ACFQ21_28475</name>
</gene>
<dbReference type="Proteomes" id="UP001597112">
    <property type="component" value="Unassembled WGS sequence"/>
</dbReference>
<proteinExistence type="predicted"/>
<dbReference type="Pfam" id="PF01593">
    <property type="entry name" value="Amino_oxidase"/>
    <property type="match status" value="1"/>
</dbReference>
<dbReference type="PANTHER" id="PTHR46313:SF3">
    <property type="entry name" value="PROLYCOPENE ISOMERASE, CHLOROPLASTIC"/>
    <property type="match status" value="1"/>
</dbReference>
<evidence type="ECO:0000313" key="2">
    <source>
        <dbReference type="EMBL" id="MFD1003295.1"/>
    </source>
</evidence>
<dbReference type="InterPro" id="IPR045892">
    <property type="entry name" value="CrtISO-like"/>
</dbReference>
<dbReference type="Pfam" id="PF13450">
    <property type="entry name" value="NAD_binding_8"/>
    <property type="match status" value="1"/>
</dbReference>
<reference evidence="3" key="1">
    <citation type="journal article" date="2019" name="Int. J. Syst. Evol. Microbiol.">
        <title>The Global Catalogue of Microorganisms (GCM) 10K type strain sequencing project: providing services to taxonomists for standard genome sequencing and annotation.</title>
        <authorList>
            <consortium name="The Broad Institute Genomics Platform"/>
            <consortium name="The Broad Institute Genome Sequencing Center for Infectious Disease"/>
            <person name="Wu L."/>
            <person name="Ma J."/>
        </authorList>
    </citation>
    <scope>NUCLEOTIDE SEQUENCE [LARGE SCALE GENOMIC DNA]</scope>
    <source>
        <strain evidence="3">CCUG 58938</strain>
    </source>
</reference>
<dbReference type="PANTHER" id="PTHR46313">
    <property type="match status" value="1"/>
</dbReference>
<comment type="caution">
    <text evidence="2">The sequence shown here is derived from an EMBL/GenBank/DDBJ whole genome shotgun (WGS) entry which is preliminary data.</text>
</comment>
<evidence type="ECO:0000313" key="3">
    <source>
        <dbReference type="Proteomes" id="UP001597112"/>
    </source>
</evidence>
<dbReference type="RefSeq" id="WP_377585805.1">
    <property type="nucleotide sequence ID" value="NZ_JBHTKA010000015.1"/>
</dbReference>
<dbReference type="InterPro" id="IPR002937">
    <property type="entry name" value="Amino_oxidase"/>
</dbReference>
<dbReference type="SUPFAM" id="SSF51905">
    <property type="entry name" value="FAD/NAD(P)-binding domain"/>
    <property type="match status" value="1"/>
</dbReference>